<dbReference type="InterPro" id="IPR032675">
    <property type="entry name" value="LRR_dom_sf"/>
</dbReference>
<dbReference type="EMBL" id="PSQE01000002">
    <property type="protein sequence ID" value="RHN71477.1"/>
    <property type="molecule type" value="Genomic_DNA"/>
</dbReference>
<feature type="domain" description="F-box" evidence="1">
    <location>
        <begin position="10"/>
        <end position="46"/>
    </location>
</feature>
<dbReference type="InterPro" id="IPR001810">
    <property type="entry name" value="F-box_dom"/>
</dbReference>
<organism evidence="2 3">
    <name type="scientific">Medicago truncatula</name>
    <name type="common">Barrel medic</name>
    <name type="synonym">Medicago tribuloides</name>
    <dbReference type="NCBI Taxonomy" id="3880"/>
    <lineage>
        <taxon>Eukaryota</taxon>
        <taxon>Viridiplantae</taxon>
        <taxon>Streptophyta</taxon>
        <taxon>Embryophyta</taxon>
        <taxon>Tracheophyta</taxon>
        <taxon>Spermatophyta</taxon>
        <taxon>Magnoliopsida</taxon>
        <taxon>eudicotyledons</taxon>
        <taxon>Gunneridae</taxon>
        <taxon>Pentapetalae</taxon>
        <taxon>rosids</taxon>
        <taxon>fabids</taxon>
        <taxon>Fabales</taxon>
        <taxon>Fabaceae</taxon>
        <taxon>Papilionoideae</taxon>
        <taxon>50 kb inversion clade</taxon>
        <taxon>NPAAA clade</taxon>
        <taxon>Hologalegina</taxon>
        <taxon>IRL clade</taxon>
        <taxon>Trifolieae</taxon>
        <taxon>Medicago</taxon>
    </lineage>
</organism>
<dbReference type="InterPro" id="IPR006566">
    <property type="entry name" value="FBD"/>
</dbReference>
<name>A0A396J8J8_MEDTR</name>
<dbReference type="Proteomes" id="UP000265566">
    <property type="component" value="Chromosome 2"/>
</dbReference>
<dbReference type="SUPFAM" id="SSF52047">
    <property type="entry name" value="RNI-like"/>
    <property type="match status" value="1"/>
</dbReference>
<dbReference type="Gramene" id="rna7083">
    <property type="protein sequence ID" value="RHN71477.1"/>
    <property type="gene ID" value="gene7083"/>
</dbReference>
<dbReference type="CDD" id="cd22160">
    <property type="entry name" value="F-box_AtFBL13-like"/>
    <property type="match status" value="1"/>
</dbReference>
<gene>
    <name evidence="2" type="ORF">MtrunA17_Chr2g0277281</name>
</gene>
<dbReference type="InterPro" id="IPR053781">
    <property type="entry name" value="F-box_AtFBL13-like"/>
</dbReference>
<dbReference type="Pfam" id="PF08387">
    <property type="entry name" value="FBD"/>
    <property type="match status" value="1"/>
</dbReference>
<dbReference type="PANTHER" id="PTHR31900:SF34">
    <property type="entry name" value="EMB|CAB62440.1-RELATED"/>
    <property type="match status" value="1"/>
</dbReference>
<dbReference type="Gene3D" id="1.20.1280.50">
    <property type="match status" value="1"/>
</dbReference>
<dbReference type="PROSITE" id="PS50181">
    <property type="entry name" value="FBOX"/>
    <property type="match status" value="1"/>
</dbReference>
<proteinExistence type="predicted"/>
<evidence type="ECO:0000313" key="2">
    <source>
        <dbReference type="EMBL" id="RHN71477.1"/>
    </source>
</evidence>
<evidence type="ECO:0000313" key="3">
    <source>
        <dbReference type="Proteomes" id="UP000265566"/>
    </source>
</evidence>
<dbReference type="InterPro" id="IPR050232">
    <property type="entry name" value="FBL13/AtMIF1-like"/>
</dbReference>
<dbReference type="Gene3D" id="3.80.10.10">
    <property type="entry name" value="Ribonuclease Inhibitor"/>
    <property type="match status" value="1"/>
</dbReference>
<dbReference type="AlphaFoldDB" id="A0A396J8J8"/>
<evidence type="ECO:0000259" key="1">
    <source>
        <dbReference type="PROSITE" id="PS50181"/>
    </source>
</evidence>
<protein>
    <submittedName>
        <fullName evidence="2">Putative F-box domain, FBD domain, leucine-rich repeat domain, L domain-containing protein</fullName>
    </submittedName>
</protein>
<dbReference type="Pfam" id="PF24758">
    <property type="entry name" value="LRR_At5g56370"/>
    <property type="match status" value="1"/>
</dbReference>
<dbReference type="PANTHER" id="PTHR31900">
    <property type="entry name" value="F-BOX/RNI SUPERFAMILY PROTEIN-RELATED"/>
    <property type="match status" value="1"/>
</dbReference>
<dbReference type="InterPro" id="IPR055411">
    <property type="entry name" value="LRR_FXL15/At3g58940/PEG3-like"/>
</dbReference>
<reference evidence="3" key="1">
    <citation type="journal article" date="2018" name="Nat. Plants">
        <title>Whole-genome landscape of Medicago truncatula symbiotic genes.</title>
        <authorList>
            <person name="Pecrix Y."/>
            <person name="Staton S.E."/>
            <person name="Sallet E."/>
            <person name="Lelandais-Briere C."/>
            <person name="Moreau S."/>
            <person name="Carrere S."/>
            <person name="Blein T."/>
            <person name="Jardinaud M.F."/>
            <person name="Latrasse D."/>
            <person name="Zouine M."/>
            <person name="Zahm M."/>
            <person name="Kreplak J."/>
            <person name="Mayjonade B."/>
            <person name="Satge C."/>
            <person name="Perez M."/>
            <person name="Cauet S."/>
            <person name="Marande W."/>
            <person name="Chantry-Darmon C."/>
            <person name="Lopez-Roques C."/>
            <person name="Bouchez O."/>
            <person name="Berard A."/>
            <person name="Debelle F."/>
            <person name="Munos S."/>
            <person name="Bendahmane A."/>
            <person name="Berges H."/>
            <person name="Niebel A."/>
            <person name="Buitink J."/>
            <person name="Frugier F."/>
            <person name="Benhamed M."/>
            <person name="Crespi M."/>
            <person name="Gouzy J."/>
            <person name="Gamas P."/>
        </authorList>
    </citation>
    <scope>NUCLEOTIDE SEQUENCE [LARGE SCALE GENOMIC DNA]</scope>
    <source>
        <strain evidence="3">cv. Jemalong A17</strain>
    </source>
</reference>
<sequence>MSEHNMSMAVDRIGSLPDEILIHILSFVPTKQAFVTSILSKRWTHLWCFVPNLDFSDTKLKNGEDSSRFSNFVNTVFHSQDCFGSHAINSFILDIDHFFSGLLPCGTYYINGWVDILVERKVQYLNLYLHAPVNWEETIPPTLPTAIFTSTTLVVLKLCWFFMGVDFPFPFTFPSLKTLHLKDFYFHQQSDFFMLLDGCPVLQDLQLSNINRGHFDFASLLYLSSSRLKNLNRADIIDCHCIFPMKSLSNLEFLRIQLLEYDQPNDFPTFHNLIHLVINYDGDIVVQVLHHCPKLQNLELYRKLQGCNWEDEFIEEDDQENWVDSEFVPPCFSLNLTTCTIRDFAFAGLQHCHIMLAKFILKNARVLRTMTILCNKKQSKVERLLSSCPRASTTCQLSIY</sequence>
<accession>A0A396J8J8</accession>
<dbReference type="SUPFAM" id="SSF81383">
    <property type="entry name" value="F-box domain"/>
    <property type="match status" value="1"/>
</dbReference>
<dbReference type="InterPro" id="IPR036047">
    <property type="entry name" value="F-box-like_dom_sf"/>
</dbReference>
<comment type="caution">
    <text evidence="2">The sequence shown here is derived from an EMBL/GenBank/DDBJ whole genome shotgun (WGS) entry which is preliminary data.</text>
</comment>
<dbReference type="SMART" id="SM00256">
    <property type="entry name" value="FBOX"/>
    <property type="match status" value="1"/>
</dbReference>
<dbReference type="SMART" id="SM00579">
    <property type="entry name" value="FBD"/>
    <property type="match status" value="1"/>
</dbReference>
<dbReference type="Pfam" id="PF00646">
    <property type="entry name" value="F-box"/>
    <property type="match status" value="1"/>
</dbReference>